<dbReference type="RefSeq" id="WP_121682356.1">
    <property type="nucleotide sequence ID" value="NZ_RCVZ01000019.1"/>
</dbReference>
<dbReference type="Pfam" id="PF01636">
    <property type="entry name" value="APH"/>
    <property type="match status" value="1"/>
</dbReference>
<dbReference type="SUPFAM" id="SSF56112">
    <property type="entry name" value="Protein kinase-like (PK-like)"/>
    <property type="match status" value="1"/>
</dbReference>
<keyword evidence="3" id="KW-1185">Reference proteome</keyword>
<dbReference type="InterPro" id="IPR011009">
    <property type="entry name" value="Kinase-like_dom_sf"/>
</dbReference>
<dbReference type="Gene3D" id="3.90.1200.10">
    <property type="match status" value="1"/>
</dbReference>
<dbReference type="EMBL" id="RCVZ01000019">
    <property type="protein sequence ID" value="RLQ92291.1"/>
    <property type="molecule type" value="Genomic_DNA"/>
</dbReference>
<dbReference type="AlphaFoldDB" id="A0A3L7JRH1"/>
<keyword evidence="2" id="KW-0808">Transferase</keyword>
<feature type="domain" description="Aminoglycoside phosphotransferase" evidence="1">
    <location>
        <begin position="20"/>
        <end position="208"/>
    </location>
</feature>
<comment type="caution">
    <text evidence="2">The sequence shown here is derived from an EMBL/GenBank/DDBJ whole genome shotgun (WGS) entry which is preliminary data.</text>
</comment>
<protein>
    <submittedName>
        <fullName evidence="2">Aminoglycoside phosphotransferase family protein</fullName>
    </submittedName>
</protein>
<organism evidence="2 3">
    <name type="scientific">Falsibacillus albus</name>
    <dbReference type="NCBI Taxonomy" id="2478915"/>
    <lineage>
        <taxon>Bacteria</taxon>
        <taxon>Bacillati</taxon>
        <taxon>Bacillota</taxon>
        <taxon>Bacilli</taxon>
        <taxon>Bacillales</taxon>
        <taxon>Bacillaceae</taxon>
        <taxon>Falsibacillus</taxon>
    </lineage>
</organism>
<name>A0A3L7JRH1_9BACI</name>
<proteinExistence type="predicted"/>
<sequence length="248" mass="28265">MNLGDPIGIGNTAKIYLHNNRIFKIYNDHLPETEASYEAAKQEYAYSCGLPVPKVLDVATFEGKHALIMEYVNGRTFGDLAFENSERAAHLMELSVDIQLQIHAIKADSLEPMSDRLRRQLQSVTQLDDSQKSRLLQKLDAMTFENRLCHGDFHLYNLIASDDRVTIIDWVDASAGDLRADVYRSYLLYTQVSEELAELYLQLYCEKSGISKEDIFQWAPIIAAARLSEHVPTESEERLLEIVQQYGC</sequence>
<dbReference type="PANTHER" id="PTHR21310">
    <property type="entry name" value="AMINOGLYCOSIDE PHOSPHOTRANSFERASE-RELATED-RELATED"/>
    <property type="match status" value="1"/>
</dbReference>
<gene>
    <name evidence="2" type="ORF">D9X91_19640</name>
</gene>
<accession>A0A3L7JRH1</accession>
<dbReference type="GO" id="GO:0016740">
    <property type="term" value="F:transferase activity"/>
    <property type="evidence" value="ECO:0007669"/>
    <property type="project" value="UniProtKB-KW"/>
</dbReference>
<evidence type="ECO:0000313" key="3">
    <source>
        <dbReference type="Proteomes" id="UP000276770"/>
    </source>
</evidence>
<dbReference type="InterPro" id="IPR051678">
    <property type="entry name" value="AGP_Transferase"/>
</dbReference>
<evidence type="ECO:0000313" key="2">
    <source>
        <dbReference type="EMBL" id="RLQ92291.1"/>
    </source>
</evidence>
<dbReference type="OrthoDB" id="9800774at2"/>
<dbReference type="Proteomes" id="UP000276770">
    <property type="component" value="Unassembled WGS sequence"/>
</dbReference>
<reference evidence="2 3" key="1">
    <citation type="submission" date="2018-10" db="EMBL/GenBank/DDBJ databases">
        <title>Falsibacillus sp. genome draft.</title>
        <authorList>
            <person name="Shi S."/>
        </authorList>
    </citation>
    <scope>NUCLEOTIDE SEQUENCE [LARGE SCALE GENOMIC DNA]</scope>
    <source>
        <strain evidence="2 3">GY 10110</strain>
    </source>
</reference>
<dbReference type="InterPro" id="IPR002575">
    <property type="entry name" value="Aminoglycoside_PTrfase"/>
</dbReference>
<evidence type="ECO:0000259" key="1">
    <source>
        <dbReference type="Pfam" id="PF01636"/>
    </source>
</evidence>